<protein>
    <submittedName>
        <fullName evidence="1">Uncharacterized protein</fullName>
    </submittedName>
</protein>
<keyword evidence="2" id="KW-1185">Reference proteome</keyword>
<evidence type="ECO:0000313" key="1">
    <source>
        <dbReference type="EMBL" id="PSI00091.1"/>
    </source>
</evidence>
<name>A0A2P7EA46_9SYNE</name>
<gene>
    <name evidence="1" type="ORF">C7K08_15020</name>
</gene>
<proteinExistence type="predicted"/>
<sequence>MAEALFMAGSGQERCHPLDEVYASFAKVTGMLVCWVAIGSLIQIKTGCFQQLIDLLQRLDMKLNGGVG</sequence>
<dbReference type="EMBL" id="PXVC01000296">
    <property type="protein sequence ID" value="PSI00091.1"/>
    <property type="molecule type" value="Genomic_DNA"/>
</dbReference>
<organism evidence="1 2">
    <name type="scientific">Synechococcus lacustris str. Tous</name>
    <dbReference type="NCBI Taxonomy" id="1910958"/>
    <lineage>
        <taxon>Bacteria</taxon>
        <taxon>Bacillati</taxon>
        <taxon>Cyanobacteriota</taxon>
        <taxon>Cyanophyceae</taxon>
        <taxon>Synechococcales</taxon>
        <taxon>Synechococcaceae</taxon>
        <taxon>Synechococcus</taxon>
    </lineage>
</organism>
<dbReference type="AlphaFoldDB" id="A0A2P7EA46"/>
<accession>A0A2P7EA46</accession>
<evidence type="ECO:0000313" key="2">
    <source>
        <dbReference type="Proteomes" id="UP000240206"/>
    </source>
</evidence>
<reference evidence="2" key="1">
    <citation type="submission" date="2018-03" db="EMBL/GenBank/DDBJ databases">
        <title>Ecological and genomic features of two cosmopolitan and abundant freshwater picocyanobacteria.</title>
        <authorList>
            <person name="Cabello-Yeves P.J."/>
            <person name="Picazo A."/>
            <person name="Camacho A."/>
            <person name="Callieri C."/>
            <person name="Rosselli R."/>
            <person name="Roda-Garcia J."/>
            <person name="Coutinho F.H."/>
            <person name="Rodriguez-Valera F."/>
        </authorList>
    </citation>
    <scope>NUCLEOTIDE SEQUENCE [LARGE SCALE GENOMIC DNA]</scope>
    <source>
        <strain evidence="2">Tous</strain>
    </source>
</reference>
<comment type="caution">
    <text evidence="1">The sequence shown here is derived from an EMBL/GenBank/DDBJ whole genome shotgun (WGS) entry which is preliminary data.</text>
</comment>
<dbReference type="Proteomes" id="UP000240206">
    <property type="component" value="Unassembled WGS sequence"/>
</dbReference>
<dbReference type="RefSeq" id="WP_106501214.1">
    <property type="nucleotide sequence ID" value="NZ_PXVC01000296.1"/>
</dbReference>
<dbReference type="STRING" id="1910958.BTM30_02745"/>